<evidence type="ECO:0000256" key="2">
    <source>
        <dbReference type="SAM" id="Phobius"/>
    </source>
</evidence>
<feature type="transmembrane region" description="Helical" evidence="2">
    <location>
        <begin position="346"/>
        <end position="363"/>
    </location>
</feature>
<feature type="compositionally biased region" description="Basic residues" evidence="1">
    <location>
        <begin position="490"/>
        <end position="527"/>
    </location>
</feature>
<keyword evidence="2" id="KW-1133">Transmembrane helix</keyword>
<evidence type="ECO:0008006" key="5">
    <source>
        <dbReference type="Google" id="ProtNLM"/>
    </source>
</evidence>
<comment type="caution">
    <text evidence="3">The sequence shown here is derived from an EMBL/GenBank/DDBJ whole genome shotgun (WGS) entry which is preliminary data.</text>
</comment>
<evidence type="ECO:0000313" key="3">
    <source>
        <dbReference type="EMBL" id="MEK7953086.1"/>
    </source>
</evidence>
<feature type="region of interest" description="Disordered" evidence="1">
    <location>
        <begin position="483"/>
        <end position="547"/>
    </location>
</feature>
<feature type="transmembrane region" description="Helical" evidence="2">
    <location>
        <begin position="370"/>
        <end position="391"/>
    </location>
</feature>
<evidence type="ECO:0000256" key="1">
    <source>
        <dbReference type="SAM" id="MobiDB-lite"/>
    </source>
</evidence>
<protein>
    <recommendedName>
        <fullName evidence="5">CHASE2 domain-containing protein</fullName>
    </recommendedName>
</protein>
<keyword evidence="2" id="KW-0472">Membrane</keyword>
<organism evidence="3 4">
    <name type="scientific">Luteolibacter soli</name>
    <dbReference type="NCBI Taxonomy" id="3135280"/>
    <lineage>
        <taxon>Bacteria</taxon>
        <taxon>Pseudomonadati</taxon>
        <taxon>Verrucomicrobiota</taxon>
        <taxon>Verrucomicrobiia</taxon>
        <taxon>Verrucomicrobiales</taxon>
        <taxon>Verrucomicrobiaceae</taxon>
        <taxon>Luteolibacter</taxon>
    </lineage>
</organism>
<feature type="compositionally biased region" description="Acidic residues" evidence="1">
    <location>
        <begin position="533"/>
        <end position="547"/>
    </location>
</feature>
<name>A0ABU9B148_9BACT</name>
<keyword evidence="2" id="KW-0812">Transmembrane</keyword>
<reference evidence="3 4" key="1">
    <citation type="submission" date="2024-04" db="EMBL/GenBank/DDBJ databases">
        <title>Luteolibacter sp. isolated from soil.</title>
        <authorList>
            <person name="An J."/>
        </authorList>
    </citation>
    <scope>NUCLEOTIDE SEQUENCE [LARGE SCALE GENOMIC DNA]</scope>
    <source>
        <strain evidence="3 4">Y139</strain>
    </source>
</reference>
<accession>A0ABU9B148</accession>
<sequence>MNTPSSRTFTNAAILLGVGLFALGGASLIPPLRALERFIVKQIALQIDPVDTILDGQGSQETPWTRRKAVPPVVPPPPRVLTIDEDPEHWFSASPLAAVDHALIFARLADVGHKTLGVGHLMVWDQTDPLAMGALRKQLDRFDAAVLALPLAHGAAPEPVAAPFLRWSIPASDAKGKVSGLPQVNRVSIPNVELGGQKTLGGFSLLENEKDPGDGKQALLAQWGDRVIFSFPLAVEIAANGLTPADVLVNVGREVRLGMDGPVIPIDGFGRGAVAANVQTIEAPAMRLIYEKNSLPPMAEPLVTRDVRADLPPEEKAWSDRLAASVQALRQAQRFQQAVTLPRPDTLMELALMLGMVFFGTWATCQRHIAWRAITALMLAGIGAQLLYLFASRQNLWLPPLAILSPGLTAFGLAFAKKGGAEAPVVVAAGSSPVIDISSEIVRPAPVVLPAPAQLVISEPAPETEPIYPSVYDWPDSVAPVDEVESAPKPARKAAKKAAAKKAATKAPAKKAAKKAPAKKAAKKATRKKAEATDDVEAEPADDETAS</sequence>
<dbReference type="EMBL" id="JBBUKT010000010">
    <property type="protein sequence ID" value="MEK7953086.1"/>
    <property type="molecule type" value="Genomic_DNA"/>
</dbReference>
<feature type="transmembrane region" description="Helical" evidence="2">
    <location>
        <begin position="397"/>
        <end position="416"/>
    </location>
</feature>
<gene>
    <name evidence="3" type="ORF">WKV53_21405</name>
</gene>
<keyword evidence="4" id="KW-1185">Reference proteome</keyword>
<proteinExistence type="predicted"/>
<dbReference type="Proteomes" id="UP001371305">
    <property type="component" value="Unassembled WGS sequence"/>
</dbReference>
<dbReference type="RefSeq" id="WP_341406850.1">
    <property type="nucleotide sequence ID" value="NZ_JBBUKT010000010.1"/>
</dbReference>
<evidence type="ECO:0000313" key="4">
    <source>
        <dbReference type="Proteomes" id="UP001371305"/>
    </source>
</evidence>